<organism evidence="2 3">
    <name type="scientific">Pomacea canaliculata</name>
    <name type="common">Golden apple snail</name>
    <dbReference type="NCBI Taxonomy" id="400727"/>
    <lineage>
        <taxon>Eukaryota</taxon>
        <taxon>Metazoa</taxon>
        <taxon>Spiralia</taxon>
        <taxon>Lophotrochozoa</taxon>
        <taxon>Mollusca</taxon>
        <taxon>Gastropoda</taxon>
        <taxon>Caenogastropoda</taxon>
        <taxon>Architaenioglossa</taxon>
        <taxon>Ampullarioidea</taxon>
        <taxon>Ampullariidae</taxon>
        <taxon>Pomacea</taxon>
    </lineage>
</organism>
<protein>
    <submittedName>
        <fullName evidence="2">Uncharacterized protein</fullName>
    </submittedName>
</protein>
<proteinExistence type="predicted"/>
<evidence type="ECO:0000256" key="1">
    <source>
        <dbReference type="SAM" id="MobiDB-lite"/>
    </source>
</evidence>
<comment type="caution">
    <text evidence="2">The sequence shown here is derived from an EMBL/GenBank/DDBJ whole genome shotgun (WGS) entry which is preliminary data.</text>
</comment>
<sequence length="266" mass="29351">MAIPRGMWGKAGQELGRDVRARAGWSTPSARKSDTRVKGITRVSLWEQHSLPQANETNRMMQKHCECKTPGFVHVIAVTTRLHYDVVFRNSHPAAEFSLPSHQSSAWTGGFGPRAIYEDAHSASLIARVLASDRQEPRGYKAESGIPYVGEKHGGSGGRLQLLRKQQVDALTSLVFPRAAGRVAIGEECEGKSEEHTRTYSQQREESCSRPYNGTAYPGQEMSATRYRKVTVPCRYVADTAVGANNCHTVVYGKEDANLPSSQHPK</sequence>
<dbReference type="Proteomes" id="UP000245119">
    <property type="component" value="Linkage Group LG11"/>
</dbReference>
<reference evidence="2 3" key="1">
    <citation type="submission" date="2018-04" db="EMBL/GenBank/DDBJ databases">
        <title>The genome of golden apple snail Pomacea canaliculata provides insight into stress tolerance and invasive adaptation.</title>
        <authorList>
            <person name="Liu C."/>
            <person name="Liu B."/>
            <person name="Ren Y."/>
            <person name="Zhang Y."/>
            <person name="Wang H."/>
            <person name="Li S."/>
            <person name="Jiang F."/>
            <person name="Yin L."/>
            <person name="Zhang G."/>
            <person name="Qian W."/>
            <person name="Fan W."/>
        </authorList>
    </citation>
    <scope>NUCLEOTIDE SEQUENCE [LARGE SCALE GENOMIC DNA]</scope>
    <source>
        <strain evidence="2">SZHN2017</strain>
        <tissue evidence="2">Muscle</tissue>
    </source>
</reference>
<evidence type="ECO:0000313" key="2">
    <source>
        <dbReference type="EMBL" id="PVD22398.1"/>
    </source>
</evidence>
<evidence type="ECO:0000313" key="3">
    <source>
        <dbReference type="Proteomes" id="UP000245119"/>
    </source>
</evidence>
<feature type="compositionally biased region" description="Basic and acidic residues" evidence="1">
    <location>
        <begin position="191"/>
        <end position="208"/>
    </location>
</feature>
<keyword evidence="3" id="KW-1185">Reference proteome</keyword>
<accession>A0A2T7NMK6</accession>
<dbReference type="AlphaFoldDB" id="A0A2T7NMK6"/>
<name>A0A2T7NMK6_POMCA</name>
<feature type="region of interest" description="Disordered" evidence="1">
    <location>
        <begin position="191"/>
        <end position="214"/>
    </location>
</feature>
<gene>
    <name evidence="2" type="ORF">C0Q70_18209</name>
</gene>
<dbReference type="EMBL" id="PZQS01000011">
    <property type="protein sequence ID" value="PVD22398.1"/>
    <property type="molecule type" value="Genomic_DNA"/>
</dbReference>